<feature type="chain" id="PRO_5022088282" description="Amidohydrolase 3 domain-containing protein" evidence="2">
    <location>
        <begin position="26"/>
        <end position="900"/>
    </location>
</feature>
<evidence type="ECO:0000313" key="5">
    <source>
        <dbReference type="Proteomes" id="UP000317835"/>
    </source>
</evidence>
<evidence type="ECO:0000256" key="1">
    <source>
        <dbReference type="SAM" id="MobiDB-lite"/>
    </source>
</evidence>
<dbReference type="Pfam" id="PF07969">
    <property type="entry name" value="Amidohydro_3"/>
    <property type="match status" value="1"/>
</dbReference>
<keyword evidence="5" id="KW-1185">Reference proteome</keyword>
<dbReference type="InterPro" id="IPR013108">
    <property type="entry name" value="Amidohydro_3"/>
</dbReference>
<dbReference type="InterPro" id="IPR032466">
    <property type="entry name" value="Metal_Hydrolase"/>
</dbReference>
<evidence type="ECO:0000256" key="2">
    <source>
        <dbReference type="SAM" id="SignalP"/>
    </source>
</evidence>
<name>A0A518H134_9BACT</name>
<dbReference type="GO" id="GO:0016810">
    <property type="term" value="F:hydrolase activity, acting on carbon-nitrogen (but not peptide) bonds"/>
    <property type="evidence" value="ECO:0007669"/>
    <property type="project" value="InterPro"/>
</dbReference>
<dbReference type="InterPro" id="IPR011059">
    <property type="entry name" value="Metal-dep_hydrolase_composite"/>
</dbReference>
<keyword evidence="2" id="KW-0732">Signal</keyword>
<accession>A0A518H134</accession>
<dbReference type="Gene3D" id="3.20.20.140">
    <property type="entry name" value="Metal-dependent hydrolases"/>
    <property type="match status" value="3"/>
</dbReference>
<dbReference type="EMBL" id="CP036426">
    <property type="protein sequence ID" value="QDV34541.1"/>
    <property type="molecule type" value="Genomic_DNA"/>
</dbReference>
<reference evidence="4 5" key="1">
    <citation type="submission" date="2019-02" db="EMBL/GenBank/DDBJ databases">
        <title>Deep-cultivation of Planctomycetes and their phenomic and genomic characterization uncovers novel biology.</title>
        <authorList>
            <person name="Wiegand S."/>
            <person name="Jogler M."/>
            <person name="Boedeker C."/>
            <person name="Pinto D."/>
            <person name="Vollmers J."/>
            <person name="Rivas-Marin E."/>
            <person name="Kohn T."/>
            <person name="Peeters S.H."/>
            <person name="Heuer A."/>
            <person name="Rast P."/>
            <person name="Oberbeckmann S."/>
            <person name="Bunk B."/>
            <person name="Jeske O."/>
            <person name="Meyerdierks A."/>
            <person name="Storesund J.E."/>
            <person name="Kallscheuer N."/>
            <person name="Luecker S."/>
            <person name="Lage O.M."/>
            <person name="Pohl T."/>
            <person name="Merkel B.J."/>
            <person name="Hornburger P."/>
            <person name="Mueller R.-W."/>
            <person name="Bruemmer F."/>
            <person name="Labrenz M."/>
            <person name="Spormann A.M."/>
            <person name="Op den Camp H."/>
            <person name="Overmann J."/>
            <person name="Amann R."/>
            <person name="Jetten M.S.M."/>
            <person name="Mascher T."/>
            <person name="Medema M.H."/>
            <person name="Devos D.P."/>
            <person name="Kaster A.-K."/>
            <person name="Ovreas L."/>
            <person name="Rohde M."/>
            <person name="Galperin M.Y."/>
            <person name="Jogler C."/>
        </authorList>
    </citation>
    <scope>NUCLEOTIDE SEQUENCE [LARGE SCALE GENOMIC DNA]</scope>
    <source>
        <strain evidence="4 5">ElP</strain>
    </source>
</reference>
<proteinExistence type="predicted"/>
<evidence type="ECO:0000313" key="4">
    <source>
        <dbReference type="EMBL" id="QDV34541.1"/>
    </source>
</evidence>
<feature type="region of interest" description="Disordered" evidence="1">
    <location>
        <begin position="224"/>
        <end position="324"/>
    </location>
</feature>
<dbReference type="SUPFAM" id="SSF51338">
    <property type="entry name" value="Composite domain of metallo-dependent hydrolases"/>
    <property type="match status" value="2"/>
</dbReference>
<feature type="signal peptide" evidence="2">
    <location>
        <begin position="1"/>
        <end position="25"/>
    </location>
</feature>
<dbReference type="InterPro" id="IPR051781">
    <property type="entry name" value="Metallo-dep_Hydrolase"/>
</dbReference>
<feature type="compositionally biased region" description="Basic and acidic residues" evidence="1">
    <location>
        <begin position="301"/>
        <end position="324"/>
    </location>
</feature>
<dbReference type="KEGG" id="tpla:ElP_24310"/>
<sequence precursor="true">MPMPNLRRTFACLLLPMLLSLPRGAISDEADQPGVLALVGGRILTQADSGEIEGTILVRDGRIEAVGPDVEIPEGADRVDLSGLVVTPGLIDARGVLWLPPESRRDGGDDGSLDILDGVDPYAEDWLDVARSGVTAVAVQPGNSGLFGGRGAVLRVGPGGTVEDLTIRADAFVQAALGVNNASANSVLRYQQFEQLKRALDSVKKYKEDWEKYEQAKKKYDEAQAKEAKEAEETDGEADAKKGDGEEGEDDGKEDDPVEGDGEGEDDGVSEPGSTSRGSPLQDEEEEEDPEEDDEPSGDEAAAKKDEGGKAPSEPPKEPERDETKEFLVGLLDGTVPLRIEAHREDDLRNAFALVEEFEGLTLIVEGLSDPGSAREELVNRRTPMVLGPVLELGDTPVYRRDRARDWPAGLLAEDSRWAIGSYGERPADSALLRVHAAAVARGVPRDRVLRALTAGAAEVLGLEDELGSIAEGLRADLVAFAGDPIDPASPIALVVSGGEVVYRNPEVDPVAEESVAVVDAELPDRLPRRFVIRTRRLLGPGGSIAPGAVSVADGTIVAAGESVEEDDEIPAYDVGDAVVTPGLTSAFGTFGQGRAAAEVAGADAGFLRAVDAFDPTGRTVRELARGGVLRIGFAPAAVNVVAGAVGAVRLGPAADPVIDPVLGMDLVLSASARNEDRYPASLPGQVALLREFLGLEGGEDPSARRQPGYYLSDPAIERLDAVRRGRADRLRGGECVAFFEVDRPAEVEAALDLAEELEICPVLVGPGAIEDFPDRVARLAEGSGLALVLRPMGPGPEATRRMAAVVSAAEAGARVLFAADDAEPLRLLAASAVAAGLPRGSALDALAVGLNAIGPNDDADAPTGPWRPGAPADLVVWDGSPLDLSCRPLAVVVDGELLP</sequence>
<feature type="domain" description="Amidohydrolase 3" evidence="3">
    <location>
        <begin position="441"/>
        <end position="503"/>
    </location>
</feature>
<dbReference type="Gene3D" id="2.30.40.10">
    <property type="entry name" value="Urease, subunit C, domain 1"/>
    <property type="match status" value="1"/>
</dbReference>
<dbReference type="SUPFAM" id="SSF51556">
    <property type="entry name" value="Metallo-dependent hydrolases"/>
    <property type="match status" value="1"/>
</dbReference>
<evidence type="ECO:0000259" key="3">
    <source>
        <dbReference type="Pfam" id="PF07969"/>
    </source>
</evidence>
<dbReference type="Proteomes" id="UP000317835">
    <property type="component" value="Chromosome"/>
</dbReference>
<dbReference type="PANTHER" id="PTHR43135:SF3">
    <property type="entry name" value="ALPHA-D-RIBOSE 1-METHYLPHOSPHONATE 5-TRIPHOSPHATE DIPHOSPHATASE"/>
    <property type="match status" value="1"/>
</dbReference>
<protein>
    <recommendedName>
        <fullName evidence="3">Amidohydrolase 3 domain-containing protein</fullName>
    </recommendedName>
</protein>
<dbReference type="AlphaFoldDB" id="A0A518H134"/>
<organism evidence="4 5">
    <name type="scientific">Tautonia plasticadhaerens</name>
    <dbReference type="NCBI Taxonomy" id="2527974"/>
    <lineage>
        <taxon>Bacteria</taxon>
        <taxon>Pseudomonadati</taxon>
        <taxon>Planctomycetota</taxon>
        <taxon>Planctomycetia</taxon>
        <taxon>Isosphaerales</taxon>
        <taxon>Isosphaeraceae</taxon>
        <taxon>Tautonia</taxon>
    </lineage>
</organism>
<feature type="compositionally biased region" description="Acidic residues" evidence="1">
    <location>
        <begin position="282"/>
        <end position="298"/>
    </location>
</feature>
<gene>
    <name evidence="4" type="ORF">ElP_24310</name>
</gene>
<dbReference type="PANTHER" id="PTHR43135">
    <property type="entry name" value="ALPHA-D-RIBOSE 1-METHYLPHOSPHONATE 5-TRIPHOSPHATE DIPHOSPHATASE"/>
    <property type="match status" value="1"/>
</dbReference>
<feature type="compositionally biased region" description="Acidic residues" evidence="1">
    <location>
        <begin position="246"/>
        <end position="269"/>
    </location>
</feature>